<dbReference type="EMBL" id="PGOL01002817">
    <property type="protein sequence ID" value="PKI44969.1"/>
    <property type="molecule type" value="Genomic_DNA"/>
</dbReference>
<name>A0A2I0ILT9_PUNGR</name>
<organism evidence="2 3">
    <name type="scientific">Punica granatum</name>
    <name type="common">Pomegranate</name>
    <dbReference type="NCBI Taxonomy" id="22663"/>
    <lineage>
        <taxon>Eukaryota</taxon>
        <taxon>Viridiplantae</taxon>
        <taxon>Streptophyta</taxon>
        <taxon>Embryophyta</taxon>
        <taxon>Tracheophyta</taxon>
        <taxon>Spermatophyta</taxon>
        <taxon>Magnoliopsida</taxon>
        <taxon>eudicotyledons</taxon>
        <taxon>Gunneridae</taxon>
        <taxon>Pentapetalae</taxon>
        <taxon>rosids</taxon>
        <taxon>malvids</taxon>
        <taxon>Myrtales</taxon>
        <taxon>Lythraceae</taxon>
        <taxon>Punica</taxon>
    </lineage>
</organism>
<gene>
    <name evidence="2" type="ORF">CRG98_034664</name>
</gene>
<evidence type="ECO:0000313" key="2">
    <source>
        <dbReference type="EMBL" id="PKI44969.1"/>
    </source>
</evidence>
<feature type="compositionally biased region" description="Polar residues" evidence="1">
    <location>
        <begin position="34"/>
        <end position="46"/>
    </location>
</feature>
<feature type="region of interest" description="Disordered" evidence="1">
    <location>
        <begin position="1"/>
        <end position="98"/>
    </location>
</feature>
<dbReference type="Proteomes" id="UP000233551">
    <property type="component" value="Unassembled WGS sequence"/>
</dbReference>
<keyword evidence="3" id="KW-1185">Reference proteome</keyword>
<comment type="caution">
    <text evidence="2">The sequence shown here is derived from an EMBL/GenBank/DDBJ whole genome shotgun (WGS) entry which is preliminary data.</text>
</comment>
<protein>
    <submittedName>
        <fullName evidence="2">Uncharacterized protein</fullName>
    </submittedName>
</protein>
<sequence>MEKILELNPSRSSLHLSRRRLRPSAQTKPPPESFSRSVDSTQTKATSPRDLDLGSTPRPQSCDLDFDPATATATPTTLEPSTVGPLTSSLLSDESDLK</sequence>
<proteinExistence type="predicted"/>
<accession>A0A2I0ILT9</accession>
<feature type="compositionally biased region" description="Low complexity" evidence="1">
    <location>
        <begin position="68"/>
        <end position="77"/>
    </location>
</feature>
<evidence type="ECO:0000313" key="3">
    <source>
        <dbReference type="Proteomes" id="UP000233551"/>
    </source>
</evidence>
<dbReference type="AlphaFoldDB" id="A0A2I0ILT9"/>
<reference evidence="2 3" key="1">
    <citation type="submission" date="2017-11" db="EMBL/GenBank/DDBJ databases">
        <title>De-novo sequencing of pomegranate (Punica granatum L.) genome.</title>
        <authorList>
            <person name="Akparov Z."/>
            <person name="Amiraslanov A."/>
            <person name="Hajiyeva S."/>
            <person name="Abbasov M."/>
            <person name="Kaur K."/>
            <person name="Hamwieh A."/>
            <person name="Solovyev V."/>
            <person name="Salamov A."/>
            <person name="Braich B."/>
            <person name="Kosarev P."/>
            <person name="Mahmoud A."/>
            <person name="Hajiyev E."/>
            <person name="Babayeva S."/>
            <person name="Izzatullayeva V."/>
            <person name="Mammadov A."/>
            <person name="Mammadov A."/>
            <person name="Sharifova S."/>
            <person name="Ojaghi J."/>
            <person name="Eynullazada K."/>
            <person name="Bayramov B."/>
            <person name="Abdulazimova A."/>
            <person name="Shahmuradov I."/>
        </authorList>
    </citation>
    <scope>NUCLEOTIDE SEQUENCE [LARGE SCALE GENOMIC DNA]</scope>
    <source>
        <strain evidence="3">cv. AG2017</strain>
        <tissue evidence="2">Leaf</tissue>
    </source>
</reference>
<evidence type="ECO:0000256" key="1">
    <source>
        <dbReference type="SAM" id="MobiDB-lite"/>
    </source>
</evidence>